<reference evidence="3" key="1">
    <citation type="submission" date="2025-08" db="UniProtKB">
        <authorList>
            <consortium name="RefSeq"/>
        </authorList>
    </citation>
    <scope>IDENTIFICATION</scope>
    <source>
        <tissue evidence="3">Muscle</tissue>
    </source>
</reference>
<dbReference type="Proteomes" id="UP000504611">
    <property type="component" value="Unplaced"/>
</dbReference>
<dbReference type="AlphaFoldDB" id="A0A6I9MVH2"/>
<protein>
    <submittedName>
        <fullName evidence="3">Osteoclast stimulatory transmembrane protein-like</fullName>
    </submittedName>
</protein>
<feature type="transmembrane region" description="Helical" evidence="1">
    <location>
        <begin position="42"/>
        <end position="64"/>
    </location>
</feature>
<organism evidence="2 3">
    <name type="scientific">Notothenia coriiceps</name>
    <name type="common">black rockcod</name>
    <dbReference type="NCBI Taxonomy" id="8208"/>
    <lineage>
        <taxon>Eukaryota</taxon>
        <taxon>Metazoa</taxon>
        <taxon>Chordata</taxon>
        <taxon>Craniata</taxon>
        <taxon>Vertebrata</taxon>
        <taxon>Euteleostomi</taxon>
        <taxon>Actinopterygii</taxon>
        <taxon>Neopterygii</taxon>
        <taxon>Teleostei</taxon>
        <taxon>Neoteleostei</taxon>
        <taxon>Acanthomorphata</taxon>
        <taxon>Eupercaria</taxon>
        <taxon>Perciformes</taxon>
        <taxon>Notothenioidei</taxon>
        <taxon>Nototheniidae</taxon>
        <taxon>Notothenia</taxon>
    </lineage>
</organism>
<keyword evidence="2" id="KW-1185">Reference proteome</keyword>
<proteinExistence type="predicted"/>
<feature type="transmembrane region" description="Helical" evidence="1">
    <location>
        <begin position="115"/>
        <end position="133"/>
    </location>
</feature>
<dbReference type="RefSeq" id="XP_010767303.1">
    <property type="nucleotide sequence ID" value="XM_010769001.1"/>
</dbReference>
<dbReference type="PANTHER" id="PTHR21041">
    <property type="entry name" value="DENDRITIC CELL-SPECIFIC TRANSMEMBRANE PROTEIN"/>
    <property type="match status" value="1"/>
</dbReference>
<keyword evidence="1" id="KW-0812">Transmembrane</keyword>
<keyword evidence="1" id="KW-0472">Membrane</keyword>
<name>A0A6I9MVH2_9TELE</name>
<feature type="non-terminal residue" evidence="3">
    <location>
        <position position="223"/>
    </location>
</feature>
<dbReference type="InterPro" id="IPR051856">
    <property type="entry name" value="CSR-E3_Ligase_Protein"/>
</dbReference>
<gene>
    <name evidence="3" type="primary">LOC104943550</name>
</gene>
<feature type="transmembrane region" description="Helical" evidence="1">
    <location>
        <begin position="76"/>
        <end position="94"/>
    </location>
</feature>
<sequence length="223" mass="24770">MKLITEDIIRAVRSSSCRQVLSSALLHLWDVFSAPAPQGRNLLTLLVLCFSLALLTGLLMLLWLSDSLRYSSQTCLLTSSIYSVSIFLLSSLIPPLRCVLTLSLPTVCTRQGRKLLLTASVMILVLNVIPNISSNVGSVARILKCTAEGFTRTLLNSSEPLNAAKKDLVLETIRVRREDLSLVTNLRKLDQFTHVDLSAVKNRFGEIIMCLYVVIMCLFEVIM</sequence>
<accession>A0A6I9MVH2</accession>
<evidence type="ECO:0000313" key="3">
    <source>
        <dbReference type="RefSeq" id="XP_010767303.1"/>
    </source>
</evidence>
<dbReference type="KEGG" id="ncc:104943550"/>
<dbReference type="PANTHER" id="PTHR21041:SF3">
    <property type="entry name" value="OSTEOCLAST STIMULATORY TRANSMEMBRANE PROTEIN"/>
    <property type="match status" value="1"/>
</dbReference>
<feature type="transmembrane region" description="Helical" evidence="1">
    <location>
        <begin position="204"/>
        <end position="222"/>
    </location>
</feature>
<keyword evidence="1" id="KW-1133">Transmembrane helix</keyword>
<dbReference type="OrthoDB" id="9947082at2759"/>
<evidence type="ECO:0000256" key="1">
    <source>
        <dbReference type="SAM" id="Phobius"/>
    </source>
</evidence>
<dbReference type="GeneID" id="104943550"/>
<evidence type="ECO:0000313" key="2">
    <source>
        <dbReference type="Proteomes" id="UP000504611"/>
    </source>
</evidence>